<dbReference type="AlphaFoldDB" id="A0A6J5W4J1"/>
<dbReference type="Proteomes" id="UP000507245">
    <property type="component" value="Unassembled WGS sequence"/>
</dbReference>
<evidence type="ECO:0000313" key="3">
    <source>
        <dbReference type="Proteomes" id="UP000507245"/>
    </source>
</evidence>
<feature type="region of interest" description="Disordered" evidence="1">
    <location>
        <begin position="1"/>
        <end position="39"/>
    </location>
</feature>
<feature type="region of interest" description="Disordered" evidence="1">
    <location>
        <begin position="73"/>
        <end position="105"/>
    </location>
</feature>
<feature type="compositionally biased region" description="Basic and acidic residues" evidence="1">
    <location>
        <begin position="29"/>
        <end position="39"/>
    </location>
</feature>
<name>A0A6J5W4J1_PRUAR</name>
<keyword evidence="3" id="KW-1185">Reference proteome</keyword>
<reference evidence="3" key="1">
    <citation type="journal article" date="2020" name="Genome Biol.">
        <title>Gamete binning: chromosome-level and haplotype-resolved genome assembly enabled by high-throughput single-cell sequencing of gamete genomes.</title>
        <authorList>
            <person name="Campoy J.A."/>
            <person name="Sun H."/>
            <person name="Goel M."/>
            <person name="Jiao W.-B."/>
            <person name="Folz-Donahue K."/>
            <person name="Wang N."/>
            <person name="Rubio M."/>
            <person name="Liu C."/>
            <person name="Kukat C."/>
            <person name="Ruiz D."/>
            <person name="Huettel B."/>
            <person name="Schneeberger K."/>
        </authorList>
    </citation>
    <scope>NUCLEOTIDE SEQUENCE [LARGE SCALE GENOMIC DNA]</scope>
    <source>
        <strain evidence="3">cv. Rojo Pasion</strain>
    </source>
</reference>
<feature type="compositionally biased region" description="Polar residues" evidence="1">
    <location>
        <begin position="1"/>
        <end position="10"/>
    </location>
</feature>
<gene>
    <name evidence="2" type="ORF">ORAREDHAP_LOCUS5472</name>
</gene>
<evidence type="ECO:0000256" key="1">
    <source>
        <dbReference type="SAM" id="MobiDB-lite"/>
    </source>
</evidence>
<organism evidence="2 3">
    <name type="scientific">Prunus armeniaca</name>
    <name type="common">Apricot</name>
    <name type="synonym">Armeniaca vulgaris</name>
    <dbReference type="NCBI Taxonomy" id="36596"/>
    <lineage>
        <taxon>Eukaryota</taxon>
        <taxon>Viridiplantae</taxon>
        <taxon>Streptophyta</taxon>
        <taxon>Embryophyta</taxon>
        <taxon>Tracheophyta</taxon>
        <taxon>Spermatophyta</taxon>
        <taxon>Magnoliopsida</taxon>
        <taxon>eudicotyledons</taxon>
        <taxon>Gunneridae</taxon>
        <taxon>Pentapetalae</taxon>
        <taxon>rosids</taxon>
        <taxon>fabids</taxon>
        <taxon>Rosales</taxon>
        <taxon>Rosaceae</taxon>
        <taxon>Amygdaloideae</taxon>
        <taxon>Amygdaleae</taxon>
        <taxon>Prunus</taxon>
    </lineage>
</organism>
<proteinExistence type="predicted"/>
<feature type="compositionally biased region" description="Polar residues" evidence="1">
    <location>
        <begin position="87"/>
        <end position="105"/>
    </location>
</feature>
<accession>A0A6J5W4J1</accession>
<protein>
    <submittedName>
        <fullName evidence="2">Uncharacterized protein</fullName>
    </submittedName>
</protein>
<evidence type="ECO:0000313" key="2">
    <source>
        <dbReference type="EMBL" id="CAB4294564.1"/>
    </source>
</evidence>
<dbReference type="EMBL" id="CAEKKB010000001">
    <property type="protein sequence ID" value="CAB4294564.1"/>
    <property type="molecule type" value="Genomic_DNA"/>
</dbReference>
<sequence length="105" mass="11582">MTASSAQSATAPGVPLFTIHKNLNQSRNDVVEPPKPKPREVEKNIIVEASSKPLYDDEESLFSPTSHIIHIPEADDEDEDTIDPLPETTTSRSSRAMSFLATYTK</sequence>